<sequence length="82" mass="9581">MSVRVFSGRETYGKCIENLSQLKSFSILMISPLSLQNHSLEVTIEIQQPFMKKKVHQKTSMSVRVFFRKGNVWKNVSRTYLN</sequence>
<evidence type="ECO:0000313" key="1">
    <source>
        <dbReference type="EMBL" id="ADV48780.1"/>
    </source>
</evidence>
<dbReference type="HOGENOM" id="CLU_2552096_0_0_10"/>
<dbReference type="Proteomes" id="UP000008634">
    <property type="component" value="Chromosome"/>
</dbReference>
<accession>E6X9N0</accession>
<keyword evidence="2" id="KW-1185">Reference proteome</keyword>
<dbReference type="EMBL" id="CP002453">
    <property type="protein sequence ID" value="ADV48780.1"/>
    <property type="molecule type" value="Genomic_DNA"/>
</dbReference>
<dbReference type="AlphaFoldDB" id="E6X9N0"/>
<dbReference type="KEGG" id="cao:Celal_1468"/>
<evidence type="ECO:0000313" key="2">
    <source>
        <dbReference type="Proteomes" id="UP000008634"/>
    </source>
</evidence>
<proteinExistence type="predicted"/>
<gene>
    <name evidence="1" type="ordered locus">Celal_1468</name>
</gene>
<protein>
    <submittedName>
        <fullName evidence="1">Uncharacterized protein</fullName>
    </submittedName>
</protein>
<name>E6X9N0_CELAD</name>
<reference evidence="1 2" key="1">
    <citation type="journal article" date="2010" name="Stand. Genomic Sci.">
        <title>Complete genome sequence of Cellulophaga algicola type strain (IC166).</title>
        <authorList>
            <person name="Abt B."/>
            <person name="Lu M."/>
            <person name="Misra M."/>
            <person name="Han C."/>
            <person name="Nolan M."/>
            <person name="Lucas S."/>
            <person name="Hammon N."/>
            <person name="Deshpande S."/>
            <person name="Cheng J.F."/>
            <person name="Tapia R."/>
            <person name="Goodwin L."/>
            <person name="Pitluck S."/>
            <person name="Liolios K."/>
            <person name="Pagani I."/>
            <person name="Ivanova N."/>
            <person name="Mavromatis K."/>
            <person name="Ovchinikova G."/>
            <person name="Pati A."/>
            <person name="Chen A."/>
            <person name="Palaniappan K."/>
            <person name="Land M."/>
            <person name="Hauser L."/>
            <person name="Chang Y.J."/>
            <person name="Jeffries C.D."/>
            <person name="Detter J.C."/>
            <person name="Brambilla E."/>
            <person name="Rohde M."/>
            <person name="Tindall B.J."/>
            <person name="Goker M."/>
            <person name="Woyke T."/>
            <person name="Bristow J."/>
            <person name="Eisen J.A."/>
            <person name="Markowitz V."/>
            <person name="Hugenholtz P."/>
            <person name="Kyrpides N.C."/>
            <person name="Klenk H.P."/>
            <person name="Lapidus A."/>
        </authorList>
    </citation>
    <scope>NUCLEOTIDE SEQUENCE [LARGE SCALE GENOMIC DNA]</scope>
    <source>
        <strain evidence="2">DSM 14237 / IC166 / ACAM 630</strain>
    </source>
</reference>
<organism evidence="1 2">
    <name type="scientific">Cellulophaga algicola (strain DSM 14237 / IC166 / ACAM 630)</name>
    <dbReference type="NCBI Taxonomy" id="688270"/>
    <lineage>
        <taxon>Bacteria</taxon>
        <taxon>Pseudomonadati</taxon>
        <taxon>Bacteroidota</taxon>
        <taxon>Flavobacteriia</taxon>
        <taxon>Flavobacteriales</taxon>
        <taxon>Flavobacteriaceae</taxon>
        <taxon>Cellulophaga</taxon>
    </lineage>
</organism>